<feature type="transmembrane region" description="Helical" evidence="1">
    <location>
        <begin position="12"/>
        <end position="29"/>
    </location>
</feature>
<sequence>MDKIKEFLATTPGKVSAALAAVLVIVYFIRKNKRR</sequence>
<keyword evidence="1" id="KW-0472">Membrane</keyword>
<accession>A0A1I0S6B1</accession>
<keyword evidence="1" id="KW-1133">Transmembrane helix</keyword>
<reference evidence="3" key="1">
    <citation type="submission" date="2016-10" db="EMBL/GenBank/DDBJ databases">
        <authorList>
            <person name="Varghese N."/>
            <person name="Submissions S."/>
        </authorList>
    </citation>
    <scope>NUCLEOTIDE SEQUENCE [LARGE SCALE GENOMIC DNA]</scope>
    <source>
        <strain evidence="3">DSM 3695</strain>
    </source>
</reference>
<evidence type="ECO:0000256" key="1">
    <source>
        <dbReference type="SAM" id="Phobius"/>
    </source>
</evidence>
<evidence type="ECO:0000313" key="2">
    <source>
        <dbReference type="EMBL" id="SEW50640.1"/>
    </source>
</evidence>
<protein>
    <submittedName>
        <fullName evidence="2">Uncharacterized protein</fullName>
    </submittedName>
</protein>
<gene>
    <name evidence="2" type="ORF">SAMN04488122_3903</name>
</gene>
<proteinExistence type="predicted"/>
<keyword evidence="1" id="KW-0812">Transmembrane</keyword>
<dbReference type="AlphaFoldDB" id="A0A1I0S6B1"/>
<keyword evidence="3" id="KW-1185">Reference proteome</keyword>
<organism evidence="2 3">
    <name type="scientific">Chitinophaga arvensicola</name>
    <dbReference type="NCBI Taxonomy" id="29529"/>
    <lineage>
        <taxon>Bacteria</taxon>
        <taxon>Pseudomonadati</taxon>
        <taxon>Bacteroidota</taxon>
        <taxon>Chitinophagia</taxon>
        <taxon>Chitinophagales</taxon>
        <taxon>Chitinophagaceae</taxon>
        <taxon>Chitinophaga</taxon>
    </lineage>
</organism>
<dbReference type="Proteomes" id="UP000199310">
    <property type="component" value="Unassembled WGS sequence"/>
</dbReference>
<name>A0A1I0S6B1_9BACT</name>
<evidence type="ECO:0000313" key="3">
    <source>
        <dbReference type="Proteomes" id="UP000199310"/>
    </source>
</evidence>
<dbReference type="EMBL" id="FOJG01000002">
    <property type="protein sequence ID" value="SEW50640.1"/>
    <property type="molecule type" value="Genomic_DNA"/>
</dbReference>